<comment type="pathway">
    <text evidence="4 7">Carbohydrate metabolism; tricarboxylic acid cycle; succinate from succinyl-CoA (ligase route): step 1/1.</text>
</comment>
<dbReference type="Gene3D" id="3.40.50.261">
    <property type="entry name" value="Succinyl-CoA synthetase domains"/>
    <property type="match status" value="1"/>
</dbReference>
<dbReference type="InterPro" id="IPR005811">
    <property type="entry name" value="SUCC_ACL_C"/>
</dbReference>
<dbReference type="GO" id="GO:0000166">
    <property type="term" value="F:nucleotide binding"/>
    <property type="evidence" value="ECO:0007669"/>
    <property type="project" value="UniProtKB-KW"/>
</dbReference>
<dbReference type="InterPro" id="IPR005810">
    <property type="entry name" value="CoA_lig_alpha"/>
</dbReference>
<feature type="binding site" evidence="4">
    <location>
        <begin position="96"/>
        <end position="98"/>
    </location>
    <ligand>
        <name>CoA</name>
        <dbReference type="ChEBI" id="CHEBI:57287"/>
    </ligand>
</feature>
<dbReference type="AlphaFoldDB" id="A0A8J7YIR1"/>
<dbReference type="EC" id="6.2.1.5" evidence="4"/>
<dbReference type="PROSITE" id="PS01216">
    <property type="entry name" value="SUCCINYL_COA_LIG_1"/>
    <property type="match status" value="1"/>
</dbReference>
<evidence type="ECO:0000259" key="8">
    <source>
        <dbReference type="SMART" id="SM00881"/>
    </source>
</evidence>
<dbReference type="HAMAP" id="MF_01988">
    <property type="entry name" value="Succ_CoA_alpha"/>
    <property type="match status" value="1"/>
</dbReference>
<dbReference type="Pfam" id="PF00549">
    <property type="entry name" value="Ligase_CoA"/>
    <property type="match status" value="1"/>
</dbReference>
<dbReference type="PIRSF" id="PIRSF001553">
    <property type="entry name" value="SucCS_alpha"/>
    <property type="match status" value="1"/>
</dbReference>
<feature type="binding site" evidence="4">
    <location>
        <position position="159"/>
    </location>
    <ligand>
        <name>substrate</name>
        <note>ligand shared with subunit beta</note>
    </ligand>
</feature>
<comment type="catalytic activity">
    <reaction evidence="4 7">
        <text>succinate + ATP + CoA = succinyl-CoA + ADP + phosphate</text>
        <dbReference type="Rhea" id="RHEA:17661"/>
        <dbReference type="ChEBI" id="CHEBI:30031"/>
        <dbReference type="ChEBI" id="CHEBI:30616"/>
        <dbReference type="ChEBI" id="CHEBI:43474"/>
        <dbReference type="ChEBI" id="CHEBI:57287"/>
        <dbReference type="ChEBI" id="CHEBI:57292"/>
        <dbReference type="ChEBI" id="CHEBI:456216"/>
        <dbReference type="EC" id="6.2.1.5"/>
    </reaction>
</comment>
<dbReference type="NCBIfam" id="NF004230">
    <property type="entry name" value="PRK05678.1"/>
    <property type="match status" value="1"/>
</dbReference>
<dbReference type="InterPro" id="IPR016102">
    <property type="entry name" value="Succinyl-CoA_synth-like"/>
</dbReference>
<dbReference type="InterPro" id="IPR036291">
    <property type="entry name" value="NAD(P)-bd_dom_sf"/>
</dbReference>
<keyword evidence="2 4" id="KW-0436">Ligase</keyword>
<dbReference type="PROSITE" id="PS00399">
    <property type="entry name" value="SUCCINYL_COA_LIG_2"/>
    <property type="match status" value="1"/>
</dbReference>
<gene>
    <name evidence="4 9" type="primary">sucD</name>
    <name evidence="9" type="ORF">J9259_00730</name>
</gene>
<evidence type="ECO:0000256" key="6">
    <source>
        <dbReference type="RuleBase" id="RU000677"/>
    </source>
</evidence>
<feature type="active site" description="Tele-phosphohistidine intermediate" evidence="4 5">
    <location>
        <position position="247"/>
    </location>
</feature>
<feature type="domain" description="CoA-binding" evidence="8">
    <location>
        <begin position="4"/>
        <end position="100"/>
    </location>
</feature>
<accession>A0A8J7YIR1</accession>
<name>A0A8J7YIR1_9ARCH</name>
<comment type="function">
    <text evidence="4 7">Succinyl-CoA synthetase functions in the citric acid cycle (TCA), coupling the hydrolysis of succinyl-CoA to the synthesis of either ATP or GTP and thus represents the only step of substrate-level phosphorylation in the TCA. The alpha subunit of the enzyme binds the substrates coenzyme A and phosphate, while succinate binding and nucleotide specificity is provided by the beta subunit.</text>
</comment>
<proteinExistence type="inferred from homology"/>
<dbReference type="GO" id="GO:0004776">
    <property type="term" value="F:succinate-CoA ligase (GDP-forming) activity"/>
    <property type="evidence" value="ECO:0007669"/>
    <property type="project" value="TreeGrafter"/>
</dbReference>
<comment type="similarity">
    <text evidence="4 6">Belongs to the succinate/malate CoA ligase alpha subunit family.</text>
</comment>
<dbReference type="EMBL" id="JAGVSJ010000001">
    <property type="protein sequence ID" value="MBX8631039.1"/>
    <property type="molecule type" value="Genomic_DNA"/>
</dbReference>
<dbReference type="InterPro" id="IPR003781">
    <property type="entry name" value="CoA-bd"/>
</dbReference>
<dbReference type="GO" id="GO:0004775">
    <property type="term" value="F:succinate-CoA ligase (ADP-forming) activity"/>
    <property type="evidence" value="ECO:0007669"/>
    <property type="project" value="UniProtKB-UniRule"/>
</dbReference>
<dbReference type="SUPFAM" id="SSF52210">
    <property type="entry name" value="Succinyl-CoA synthetase domains"/>
    <property type="match status" value="1"/>
</dbReference>
<protein>
    <recommendedName>
        <fullName evidence="4">Succinate--CoA ligase [ADP-forming] subunit alpha</fullName>
        <ecNumber evidence="4">6.2.1.5</ecNumber>
    </recommendedName>
    <alternativeName>
        <fullName evidence="4">Succinyl-CoA synthetase subunit alpha</fullName>
        <shortName evidence="4">SCS-alpha</shortName>
    </alternativeName>
</protein>
<comment type="catalytic activity">
    <reaction evidence="4">
        <text>GTP + succinate + CoA = succinyl-CoA + GDP + phosphate</text>
        <dbReference type="Rhea" id="RHEA:22120"/>
        <dbReference type="ChEBI" id="CHEBI:30031"/>
        <dbReference type="ChEBI" id="CHEBI:37565"/>
        <dbReference type="ChEBI" id="CHEBI:43474"/>
        <dbReference type="ChEBI" id="CHEBI:57287"/>
        <dbReference type="ChEBI" id="CHEBI:57292"/>
        <dbReference type="ChEBI" id="CHEBI:58189"/>
    </reaction>
</comment>
<dbReference type="FunFam" id="3.40.50.720:FF:000277">
    <property type="entry name" value="Succinate--CoA ligase [ADP-forming] subunit alpha"/>
    <property type="match status" value="1"/>
</dbReference>
<keyword evidence="1 4" id="KW-0816">Tricarboxylic acid cycle</keyword>
<keyword evidence="3 4" id="KW-0547">Nucleotide-binding</keyword>
<dbReference type="SMART" id="SM00881">
    <property type="entry name" value="CoA_binding"/>
    <property type="match status" value="1"/>
</dbReference>
<evidence type="ECO:0000256" key="4">
    <source>
        <dbReference type="HAMAP-Rule" id="MF_01988"/>
    </source>
</evidence>
<dbReference type="GO" id="GO:0006099">
    <property type="term" value="P:tricarboxylic acid cycle"/>
    <property type="evidence" value="ECO:0007669"/>
    <property type="project" value="UniProtKB-UniRule"/>
</dbReference>
<evidence type="ECO:0000313" key="9">
    <source>
        <dbReference type="EMBL" id="MBX8631039.1"/>
    </source>
</evidence>
<feature type="binding site" evidence="4">
    <location>
        <begin position="17"/>
        <end position="20"/>
    </location>
    <ligand>
        <name>CoA</name>
        <dbReference type="ChEBI" id="CHEBI:57287"/>
    </ligand>
</feature>
<dbReference type="Gene3D" id="3.40.50.720">
    <property type="entry name" value="NAD(P)-binding Rossmann-like Domain"/>
    <property type="match status" value="1"/>
</dbReference>
<dbReference type="Proteomes" id="UP000716004">
    <property type="component" value="Unassembled WGS sequence"/>
</dbReference>
<evidence type="ECO:0000256" key="7">
    <source>
        <dbReference type="RuleBase" id="RU000699"/>
    </source>
</evidence>
<dbReference type="PANTHER" id="PTHR11117">
    <property type="entry name" value="SUCCINYL-COA LIGASE SUBUNIT ALPHA"/>
    <property type="match status" value="1"/>
</dbReference>
<evidence type="ECO:0000256" key="1">
    <source>
        <dbReference type="ARBA" id="ARBA00022532"/>
    </source>
</evidence>
<dbReference type="PANTHER" id="PTHR11117:SF2">
    <property type="entry name" value="SUCCINATE--COA LIGASE [ADP_GDP-FORMING] SUBUNIT ALPHA, MITOCHONDRIAL"/>
    <property type="match status" value="1"/>
</dbReference>
<evidence type="ECO:0000256" key="3">
    <source>
        <dbReference type="ARBA" id="ARBA00022741"/>
    </source>
</evidence>
<dbReference type="Pfam" id="PF02629">
    <property type="entry name" value="CoA_binding"/>
    <property type="match status" value="1"/>
</dbReference>
<dbReference type="InterPro" id="IPR033847">
    <property type="entry name" value="Citrt_syn/SCS-alpha_CS"/>
</dbReference>
<evidence type="ECO:0000256" key="5">
    <source>
        <dbReference type="PIRSR" id="PIRSR001553-1"/>
    </source>
</evidence>
<dbReference type="FunFam" id="3.40.50.261:FF:000006">
    <property type="entry name" value="Succinate--CoA ligase [ADP-forming] subunit alpha"/>
    <property type="match status" value="1"/>
</dbReference>
<dbReference type="PRINTS" id="PR01798">
    <property type="entry name" value="SCOASYNTHASE"/>
</dbReference>
<reference evidence="9" key="1">
    <citation type="submission" date="2021-04" db="EMBL/GenBank/DDBJ databases">
        <title>Genomic insights into ecological role and evolution of a novel Thermoplasmata order Candidatus Sysuiplasmatales.</title>
        <authorList>
            <person name="Yuan Y."/>
        </authorList>
    </citation>
    <scope>NUCLEOTIDE SEQUENCE</scope>
    <source>
        <strain evidence="9">YP2-bin.285</strain>
    </source>
</reference>
<comment type="caution">
    <text evidence="9">The sequence shown here is derived from an EMBL/GenBank/DDBJ whole genome shotgun (WGS) entry which is preliminary data.</text>
</comment>
<dbReference type="InterPro" id="IPR017440">
    <property type="entry name" value="Cit_synth/succinyl-CoA_lig_AS"/>
</dbReference>
<evidence type="ECO:0000256" key="2">
    <source>
        <dbReference type="ARBA" id="ARBA00022598"/>
    </source>
</evidence>
<dbReference type="UniPathway" id="UPA00223">
    <property type="reaction ID" value="UER00999"/>
</dbReference>
<sequence>MAVLIDGSTKVIVQGITGHQGRFHATSMRDFGTNVVGGVTPGKGGTDVDGIPVFDTVVEAVSSTGANATCIFVPARFAKDAVFEAINAGLKLITVITEHIPFLDALQFTTYAKLNNAVVIGPNCPGVASPGYGKIGIMPSKIFARGNIGVISRSGTLTYEIVNALTENGFGESTCVGIGGDPIIGSNFVDILSLLETDSATKGIVMVGEIGGTAEEEAAEYISEHVTKPVFAYIAGRSAPPGKRMGHAGAIISRGRGTAESKIGSLERAGVAVASLPTDIPDLMRGKI</sequence>
<feature type="binding site" evidence="4">
    <location>
        <position position="43"/>
    </location>
    <ligand>
        <name>CoA</name>
        <dbReference type="ChEBI" id="CHEBI:57287"/>
    </ligand>
</feature>
<comment type="subunit">
    <text evidence="4 7">Heterotetramer of two alpha and two beta subunits.</text>
</comment>
<dbReference type="SUPFAM" id="SSF51735">
    <property type="entry name" value="NAD(P)-binding Rossmann-fold domains"/>
    <property type="match status" value="1"/>
</dbReference>
<dbReference type="NCBIfam" id="TIGR01019">
    <property type="entry name" value="sucCoAalpha"/>
    <property type="match status" value="1"/>
</dbReference>
<evidence type="ECO:0000313" key="10">
    <source>
        <dbReference type="Proteomes" id="UP000716004"/>
    </source>
</evidence>
<dbReference type="GO" id="GO:0009361">
    <property type="term" value="C:succinate-CoA ligase complex (ADP-forming)"/>
    <property type="evidence" value="ECO:0007669"/>
    <property type="project" value="TreeGrafter"/>
</dbReference>
<organism evidence="9 10">
    <name type="scientific">Candidatus Sysuiplasma superficiale</name>
    <dbReference type="NCBI Taxonomy" id="2823368"/>
    <lineage>
        <taxon>Archaea</taxon>
        <taxon>Methanobacteriati</taxon>
        <taxon>Thermoplasmatota</taxon>
        <taxon>Thermoplasmata</taxon>
        <taxon>Candidatus Sysuiplasmatales</taxon>
        <taxon>Candidatus Sysuiplasmataceae</taxon>
        <taxon>Candidatus Sysuiplasma</taxon>
    </lineage>
</organism>